<sequence>MAGAGENWFFGRPKSGVFKNTPIRVVNKSPLVRGSVSDFFTHKGGRRAREVLFSNVRRCQICKKPCAVSLSVCNRCNASLDAVPVTETPNLFSAFMLGIENSGEFPLHISIRYETESCLVFDDPLALSPVHFCAIPTTNFIPDWRYLLCSPKEGLDIVQSLVDASHKTFREQFLADPEWKSSILRVSELVEAEHTLLGFNFPPSQNQLHLQYIVPPLLPHQYFMFARGQHFTPNRFFPLSYVEKCLGNLTERAKPLATYRSLLTIPIDEVIDTLDKECGLSYESEHEKFISRVREVQNRFGNWTEDKFHGVYRLIENDESKRGKLLFKSFSEAISYIDENIAFAEEKEKLQNYGRPYDENGKPNGGFYAFPKSLEDIKVWSQEMCLSSA</sequence>
<evidence type="ECO:0000313" key="1">
    <source>
        <dbReference type="EMBL" id="KAF5222359.1"/>
    </source>
</evidence>
<dbReference type="Proteomes" id="UP000583944">
    <property type="component" value="Unassembled WGS sequence"/>
</dbReference>
<reference evidence="1 2" key="1">
    <citation type="journal article" date="2019" name="Genome Biol. Evol.">
        <title>Nanopore Sequencing Significantly Improves Genome Assembly of the Protozoan Parasite Trypanosoma cruzi.</title>
        <authorList>
            <person name="Diaz-Viraque F."/>
            <person name="Pita S."/>
            <person name="Greif G."/>
            <person name="de Souza R.C.M."/>
            <person name="Iraola G."/>
            <person name="Robello C."/>
        </authorList>
    </citation>
    <scope>NUCLEOTIDE SEQUENCE [LARGE SCALE GENOMIC DNA]</scope>
    <source>
        <strain evidence="1 2">Berenice</strain>
    </source>
</reference>
<organism evidence="1 2">
    <name type="scientific">Trypanosoma cruzi</name>
    <dbReference type="NCBI Taxonomy" id="5693"/>
    <lineage>
        <taxon>Eukaryota</taxon>
        <taxon>Discoba</taxon>
        <taxon>Euglenozoa</taxon>
        <taxon>Kinetoplastea</taxon>
        <taxon>Metakinetoplastina</taxon>
        <taxon>Trypanosomatida</taxon>
        <taxon>Trypanosomatidae</taxon>
        <taxon>Trypanosoma</taxon>
        <taxon>Schizotrypanum</taxon>
    </lineage>
</organism>
<name>A0A7J6Y6Q7_TRYCR</name>
<accession>A0A7J6Y6Q7</accession>
<dbReference type="InterPro" id="IPR036265">
    <property type="entry name" value="HIT-like_sf"/>
</dbReference>
<dbReference type="VEuPathDB" id="TriTrypDB:ECC02_004640"/>
<protein>
    <submittedName>
        <fullName evidence="1">Uncharacterized protein</fullName>
    </submittedName>
</protein>
<dbReference type="Gene3D" id="3.30.428.10">
    <property type="entry name" value="HIT-like"/>
    <property type="match status" value="1"/>
</dbReference>
<dbReference type="VEuPathDB" id="TriTrypDB:BCY84_13431"/>
<dbReference type="AlphaFoldDB" id="A0A7J6Y6Q7"/>
<proteinExistence type="predicted"/>
<dbReference type="SUPFAM" id="SSF54197">
    <property type="entry name" value="HIT-like"/>
    <property type="match status" value="1"/>
</dbReference>
<gene>
    <name evidence="1" type="ORF">ECC02_004640</name>
</gene>
<evidence type="ECO:0000313" key="2">
    <source>
        <dbReference type="Proteomes" id="UP000583944"/>
    </source>
</evidence>
<dbReference type="EMBL" id="JABDHM010000028">
    <property type="protein sequence ID" value="KAF5222359.1"/>
    <property type="molecule type" value="Genomic_DNA"/>
</dbReference>
<dbReference type="Pfam" id="PF11969">
    <property type="entry name" value="DcpS_C"/>
    <property type="match status" value="1"/>
</dbReference>
<comment type="caution">
    <text evidence="1">The sequence shown here is derived from an EMBL/GenBank/DDBJ whole genome shotgun (WGS) entry which is preliminary data.</text>
</comment>